<reference evidence="1" key="2">
    <citation type="submission" date="2022-01" db="EMBL/GenBank/DDBJ databases">
        <authorList>
            <person name="Yamashiro T."/>
            <person name="Shiraishi A."/>
            <person name="Satake H."/>
            <person name="Nakayama K."/>
        </authorList>
    </citation>
    <scope>NUCLEOTIDE SEQUENCE</scope>
</reference>
<name>A0ABQ4YM73_9ASTR</name>
<comment type="caution">
    <text evidence="1">The sequence shown here is derived from an EMBL/GenBank/DDBJ whole genome shotgun (WGS) entry which is preliminary data.</text>
</comment>
<organism evidence="1 2">
    <name type="scientific">Tanacetum coccineum</name>
    <dbReference type="NCBI Taxonomy" id="301880"/>
    <lineage>
        <taxon>Eukaryota</taxon>
        <taxon>Viridiplantae</taxon>
        <taxon>Streptophyta</taxon>
        <taxon>Embryophyta</taxon>
        <taxon>Tracheophyta</taxon>
        <taxon>Spermatophyta</taxon>
        <taxon>Magnoliopsida</taxon>
        <taxon>eudicotyledons</taxon>
        <taxon>Gunneridae</taxon>
        <taxon>Pentapetalae</taxon>
        <taxon>asterids</taxon>
        <taxon>campanulids</taxon>
        <taxon>Asterales</taxon>
        <taxon>Asteraceae</taxon>
        <taxon>Asteroideae</taxon>
        <taxon>Anthemideae</taxon>
        <taxon>Anthemidinae</taxon>
        <taxon>Tanacetum</taxon>
    </lineage>
</organism>
<proteinExistence type="predicted"/>
<accession>A0ABQ4YM73</accession>
<keyword evidence="2" id="KW-1185">Reference proteome</keyword>
<dbReference type="EMBL" id="BQNB010010492">
    <property type="protein sequence ID" value="GJS78012.1"/>
    <property type="molecule type" value="Genomic_DNA"/>
</dbReference>
<gene>
    <name evidence="1" type="ORF">Tco_0727893</name>
</gene>
<reference evidence="1" key="1">
    <citation type="journal article" date="2022" name="Int. J. Mol. Sci.">
        <title>Draft Genome of Tanacetum Coccineum: Genomic Comparison of Closely Related Tanacetum-Family Plants.</title>
        <authorList>
            <person name="Yamashiro T."/>
            <person name="Shiraishi A."/>
            <person name="Nakayama K."/>
            <person name="Satake H."/>
        </authorList>
    </citation>
    <scope>NUCLEOTIDE SEQUENCE</scope>
</reference>
<evidence type="ECO:0000313" key="1">
    <source>
        <dbReference type="EMBL" id="GJS78012.1"/>
    </source>
</evidence>
<protein>
    <submittedName>
        <fullName evidence="1">Uncharacterized protein</fullName>
    </submittedName>
</protein>
<evidence type="ECO:0000313" key="2">
    <source>
        <dbReference type="Proteomes" id="UP001151760"/>
    </source>
</evidence>
<sequence>MDRYTKNALWVYWTRGDDEVELNDEEISDPYNENLIDKDEVDEILKIETDVFDFETPICKAFDEFNYLLNIDTDLLTSDILGFKTCDEFKNECYMTYFQDYEWYDDLVDGKLEDEALKQTTIYERTWGDATQGVINFYAWLKGCFRNFHELDYELFVKLEQYWWKMNNHECSPFSN</sequence>
<dbReference type="Proteomes" id="UP001151760">
    <property type="component" value="Unassembled WGS sequence"/>
</dbReference>